<dbReference type="AlphaFoldDB" id="A0ABD3H4X9"/>
<keyword evidence="4 8" id="KW-0732">Signal</keyword>
<evidence type="ECO:0000256" key="8">
    <source>
        <dbReference type="SAM" id="SignalP"/>
    </source>
</evidence>
<dbReference type="Pfam" id="PF25079">
    <property type="entry name" value="COB_C"/>
    <property type="match status" value="1"/>
</dbReference>
<dbReference type="Pfam" id="PF04833">
    <property type="entry name" value="COBRA"/>
    <property type="match status" value="1"/>
</dbReference>
<name>A0ABD3H4X9_9MARC</name>
<evidence type="ECO:0000256" key="6">
    <source>
        <dbReference type="ARBA" id="ARBA00023180"/>
    </source>
</evidence>
<keyword evidence="5 7" id="KW-0472">Membrane</keyword>
<evidence type="ECO:0000256" key="1">
    <source>
        <dbReference type="ARBA" id="ARBA00004236"/>
    </source>
</evidence>
<comment type="caution">
    <text evidence="10">The sequence shown here is derived from an EMBL/GenBank/DDBJ whole genome shotgun (WGS) entry which is preliminary data.</text>
</comment>
<evidence type="ECO:0000256" key="4">
    <source>
        <dbReference type="ARBA" id="ARBA00022729"/>
    </source>
</evidence>
<keyword evidence="3" id="KW-1003">Cell membrane</keyword>
<organism evidence="10 11">
    <name type="scientific">Riccia sorocarpa</name>
    <dbReference type="NCBI Taxonomy" id="122646"/>
    <lineage>
        <taxon>Eukaryota</taxon>
        <taxon>Viridiplantae</taxon>
        <taxon>Streptophyta</taxon>
        <taxon>Embryophyta</taxon>
        <taxon>Marchantiophyta</taxon>
        <taxon>Marchantiopsida</taxon>
        <taxon>Marchantiidae</taxon>
        <taxon>Marchantiales</taxon>
        <taxon>Ricciaceae</taxon>
        <taxon>Riccia</taxon>
    </lineage>
</organism>
<dbReference type="InterPro" id="IPR006918">
    <property type="entry name" value="COBRA_pln"/>
</dbReference>
<feature type="transmembrane region" description="Helical" evidence="7">
    <location>
        <begin position="669"/>
        <end position="687"/>
    </location>
</feature>
<dbReference type="InterPro" id="IPR056900">
    <property type="entry name" value="COB_C"/>
</dbReference>
<comment type="subcellular location">
    <subcellularLocation>
        <location evidence="1">Cell membrane</location>
    </subcellularLocation>
</comment>
<evidence type="ECO:0000256" key="2">
    <source>
        <dbReference type="ARBA" id="ARBA00005507"/>
    </source>
</evidence>
<evidence type="ECO:0000313" key="10">
    <source>
        <dbReference type="EMBL" id="KAL3685136.1"/>
    </source>
</evidence>
<keyword evidence="7" id="KW-1133">Transmembrane helix</keyword>
<dbReference type="GO" id="GO:0005886">
    <property type="term" value="C:plasma membrane"/>
    <property type="evidence" value="ECO:0007669"/>
    <property type="project" value="UniProtKB-SubCell"/>
</dbReference>
<evidence type="ECO:0000256" key="5">
    <source>
        <dbReference type="ARBA" id="ARBA00023136"/>
    </source>
</evidence>
<proteinExistence type="inferred from homology"/>
<dbReference type="EMBL" id="JBJQOH010000006">
    <property type="protein sequence ID" value="KAL3685136.1"/>
    <property type="molecule type" value="Genomic_DNA"/>
</dbReference>
<keyword evidence="7" id="KW-0812">Transmembrane</keyword>
<dbReference type="PANTHER" id="PTHR31052:SF3">
    <property type="entry name" value="COBRA-LIKE PROTEIN 7"/>
    <property type="match status" value="1"/>
</dbReference>
<feature type="signal peptide" evidence="8">
    <location>
        <begin position="1"/>
        <end position="42"/>
    </location>
</feature>
<keyword evidence="6" id="KW-0325">Glycoprotein</keyword>
<gene>
    <name evidence="10" type="ORF">R1sor_003158</name>
</gene>
<sequence>MALLGGAAGALRQEGMGNWRAGAAALLLLCVCLCSLPSSCLGALPFGANLTALPLSQRLLYTCNGTVISYTADPKVTRIFPISPSNKTQPYRFKSNFTLTNVGYHDLEDWELWIGFSHGEVLADAPGLILSDGREKTPGALVGNGTAISSSENPDLLTSIATAEDFTLIQVNLSITGTEFGVAPGQKVQIPLPNNITLLNDGYKCGPLQKESNKTLAVCCKEKNSTTKPLTKIRPRLKGDITILYDVVSSWDTNYDAKVTMEMSEPIGRIAHWNLTWDWRYNEFIQSMKGAQTLEQGLEECLTGPIFKDNPGLDFTTVMSCQKTPTIVDLSIDAAFDPSNPPGCCRNGSLLPPSIDPKATKSVFTLTVMKNKKQKGRELLTPPSNWRIGDLGKVGADQYKCGLPRLVEPSHFDGPGLHVSDAFKTWQVTCNKTVALKAPRKCCVSFSGFYNTSVIPCPTCACGGCESLTQGSKPQCNPNIDPMLLPTYSLLLPPSNRTRIADDLARIERWPVPTPRPCPDNCGVAINWHIYSDFTNGFSSRLTVFNWDEEAVPNWFMAIELNKTVMPAYLDTYSFNSSLVLDPDTATKSNNTVIFLHGKEGFNNFLLGLDKGLVPGKVQSLMSFDKRRTKATLDVIGGDGFPKRVWFNGDECALPEIYPMNGARRLSSTSTWITAVVAVAITLVVGFV</sequence>
<protein>
    <recommendedName>
        <fullName evidence="9">COBRA C-terminal domain-containing protein</fullName>
    </recommendedName>
</protein>
<evidence type="ECO:0000256" key="3">
    <source>
        <dbReference type="ARBA" id="ARBA00022475"/>
    </source>
</evidence>
<feature type="domain" description="COBRA C-terminal" evidence="9">
    <location>
        <begin position="441"/>
        <end position="659"/>
    </location>
</feature>
<evidence type="ECO:0000313" key="11">
    <source>
        <dbReference type="Proteomes" id="UP001633002"/>
    </source>
</evidence>
<dbReference type="Proteomes" id="UP001633002">
    <property type="component" value="Unassembled WGS sequence"/>
</dbReference>
<comment type="similarity">
    <text evidence="2">Belongs to the COBRA family.</text>
</comment>
<accession>A0ABD3H4X9</accession>
<reference evidence="10 11" key="1">
    <citation type="submission" date="2024-09" db="EMBL/GenBank/DDBJ databases">
        <title>Chromosome-scale assembly of Riccia sorocarpa.</title>
        <authorList>
            <person name="Paukszto L."/>
        </authorList>
    </citation>
    <scope>NUCLEOTIDE SEQUENCE [LARGE SCALE GENOMIC DNA]</scope>
    <source>
        <strain evidence="10">LP-2024</strain>
        <tissue evidence="10">Aerial parts of the thallus</tissue>
    </source>
</reference>
<dbReference type="PANTHER" id="PTHR31052">
    <property type="entry name" value="COBRA-LIKE PROTEIN 7"/>
    <property type="match status" value="1"/>
</dbReference>
<evidence type="ECO:0000256" key="7">
    <source>
        <dbReference type="SAM" id="Phobius"/>
    </source>
</evidence>
<evidence type="ECO:0000259" key="9">
    <source>
        <dbReference type="Pfam" id="PF25079"/>
    </source>
</evidence>
<feature type="chain" id="PRO_5044778565" description="COBRA C-terminal domain-containing protein" evidence="8">
    <location>
        <begin position="43"/>
        <end position="688"/>
    </location>
</feature>
<keyword evidence="11" id="KW-1185">Reference proteome</keyword>